<sequence>MSEDDSRDEIELVSDGEGVAVIGDALAVERFLSTAGVASRELNLSHAVGGALNIGSAAAKGGAEVTANAGRWVKLTEDSAKALKLGNAMRGSSDGVSRAIVTTSKGKITNVLEFVKPGTVGSMLTNPAMLAGAAGIMAQLAMQQTMQEITDYLSAIDEKVDDVLRAQKDSALARMIGVGLVIDDAMLKRDHVGRVSEVTWSNLHGAAQAIAETQSYALRRVDSLAEKIEKKSRIGDIAKVAKDAEGEIEEWLAVLARCFQLQDGLAVLELDRVLDSSPDDLDRHREAIQAGRAKRRDLIAKSTERLLARIDAAAATANGKVLFHPLKPGEIVRSSNEVAEDVLVFHETLGISDSRLNLEKKRWAVAAREARDATVDTGTARARAVGRMGARGAEAVASFSVDAAHTAKDTAGKVASTITSKLRPRHGDKLADTEGP</sequence>
<evidence type="ECO:0000313" key="2">
    <source>
        <dbReference type="EMBL" id="MFB8892639.1"/>
    </source>
</evidence>
<organism evidence="2 3">
    <name type="scientific">Microbacterium plantarum</name>
    <dbReference type="NCBI Taxonomy" id="1816425"/>
    <lineage>
        <taxon>Bacteria</taxon>
        <taxon>Bacillati</taxon>
        <taxon>Actinomycetota</taxon>
        <taxon>Actinomycetes</taxon>
        <taxon>Micrococcales</taxon>
        <taxon>Microbacteriaceae</taxon>
        <taxon>Microbacterium</taxon>
    </lineage>
</organism>
<proteinExistence type="predicted"/>
<protein>
    <submittedName>
        <fullName evidence="2">Uncharacterized protein</fullName>
    </submittedName>
</protein>
<keyword evidence="3" id="KW-1185">Reference proteome</keyword>
<evidence type="ECO:0000256" key="1">
    <source>
        <dbReference type="SAM" id="MobiDB-lite"/>
    </source>
</evidence>
<accession>A0ABV5ERP4</accession>
<dbReference type="Proteomes" id="UP001589643">
    <property type="component" value="Unassembled WGS sequence"/>
</dbReference>
<comment type="caution">
    <text evidence="2">The sequence shown here is derived from an EMBL/GenBank/DDBJ whole genome shotgun (WGS) entry which is preliminary data.</text>
</comment>
<evidence type="ECO:0000313" key="3">
    <source>
        <dbReference type="Proteomes" id="UP001589643"/>
    </source>
</evidence>
<reference evidence="2 3" key="1">
    <citation type="submission" date="2024-08" db="EMBL/GenBank/DDBJ databases">
        <title>Heavy metals resistant antinobacteria isolated from wastewater.</title>
        <authorList>
            <person name="Roman Ponce B."/>
            <person name="Blanco Mercado M.A."/>
            <person name="Avila Aldana I.N."/>
            <person name="Morales Arrieta S."/>
        </authorList>
    </citation>
    <scope>NUCLEOTIDE SEQUENCE [LARGE SCALE GENOMIC DNA]</scope>
    <source>
        <strain evidence="3">sma-1</strain>
    </source>
</reference>
<name>A0ABV5ERP4_9MICO</name>
<dbReference type="EMBL" id="JBHLHV010000001">
    <property type="protein sequence ID" value="MFB8892639.1"/>
    <property type="molecule type" value="Genomic_DNA"/>
</dbReference>
<gene>
    <name evidence="2" type="ORF">AB7P39_07235</name>
</gene>
<dbReference type="RefSeq" id="WP_378718009.1">
    <property type="nucleotide sequence ID" value="NZ_JBHLHV010000001.1"/>
</dbReference>
<feature type="region of interest" description="Disordered" evidence="1">
    <location>
        <begin position="412"/>
        <end position="436"/>
    </location>
</feature>
<feature type="compositionally biased region" description="Basic and acidic residues" evidence="1">
    <location>
        <begin position="425"/>
        <end position="436"/>
    </location>
</feature>